<comment type="subcellular location">
    <subcellularLocation>
        <location evidence="1">Membrane</location>
        <topology evidence="1">Multi-pass membrane protein</topology>
    </subcellularLocation>
</comment>
<keyword evidence="8" id="KW-1185">Reference proteome</keyword>
<feature type="transmembrane region" description="Helical" evidence="6">
    <location>
        <begin position="116"/>
        <end position="136"/>
    </location>
</feature>
<feature type="transmembrane region" description="Helical" evidence="6">
    <location>
        <begin position="34"/>
        <end position="53"/>
    </location>
</feature>
<feature type="transmembrane region" description="Helical" evidence="6">
    <location>
        <begin position="227"/>
        <end position="246"/>
    </location>
</feature>
<evidence type="ECO:0000313" key="7">
    <source>
        <dbReference type="EnsemblMetazoa" id="OVOC3334.1"/>
    </source>
</evidence>
<dbReference type="PANTHER" id="PTHR23294:SF18">
    <property type="entry name" value="UNC93-LIKE PROTEIN MFSD11"/>
    <property type="match status" value="1"/>
</dbReference>
<dbReference type="InterPro" id="IPR010291">
    <property type="entry name" value="Ion_channel_UNC-93"/>
</dbReference>
<dbReference type="InterPro" id="IPR051617">
    <property type="entry name" value="UNC-93-like_regulator"/>
</dbReference>
<dbReference type="Gene3D" id="1.20.1250.20">
    <property type="entry name" value="MFS general substrate transporter like domains"/>
    <property type="match status" value="1"/>
</dbReference>
<dbReference type="Pfam" id="PF05978">
    <property type="entry name" value="UNC-93"/>
    <property type="match status" value="1"/>
</dbReference>
<evidence type="ECO:0000256" key="5">
    <source>
        <dbReference type="ARBA" id="ARBA00023136"/>
    </source>
</evidence>
<dbReference type="EnsemblMetazoa" id="OVOC3334.1">
    <property type="protein sequence ID" value="OVOC3334.1"/>
    <property type="gene ID" value="WBGene00240143"/>
</dbReference>
<reference evidence="8" key="1">
    <citation type="submission" date="2013-10" db="EMBL/GenBank/DDBJ databases">
        <title>Genome sequencing of Onchocerca volvulus.</title>
        <authorList>
            <person name="Cotton J."/>
            <person name="Tsai J."/>
            <person name="Stanley E."/>
            <person name="Tracey A."/>
            <person name="Holroyd N."/>
            <person name="Lustigman S."/>
            <person name="Berriman M."/>
        </authorList>
    </citation>
    <scope>NUCLEOTIDE SEQUENCE</scope>
</reference>
<dbReference type="AlphaFoldDB" id="A0A8R1TR64"/>
<dbReference type="PANTHER" id="PTHR23294">
    <property type="entry name" value="ET TRANSLATION PRODUCT-RELATED"/>
    <property type="match status" value="1"/>
</dbReference>
<evidence type="ECO:0000256" key="6">
    <source>
        <dbReference type="SAM" id="Phobius"/>
    </source>
</evidence>
<sequence>MNDGLIAVIWIGHGVYMKEITTSGNESRNSGLHWGINFASLIFGGILLLGIFYKTGKAEMSLEVIRYIFGGLSVFTILSNILFALLPDHSSRSVTKRDSFSKTMGKTMRMFTDIKMHLLATGFMFMGLSLSLYITIYPSCLSFSKSVIGFGNEIIAYYAFITAASQIFGGCLISFLSKRIHNFGYMPTMLIALPLYLVAILGIWFAFPKNANLEPTNDVTYLSPSLSLWLIIGTLICIGDSFWNTLRTAVLTKMYDRESSSQASAISKFFQSLTTCASFFYSSILDLHIQMIILTISLIVASICFAIAWKIHSREIENDQKKNISISIVC</sequence>
<evidence type="ECO:0000256" key="1">
    <source>
        <dbReference type="ARBA" id="ARBA00004141"/>
    </source>
</evidence>
<name>A0A8R1TR64_ONCVO</name>
<organism evidence="7 8">
    <name type="scientific">Onchocerca volvulus</name>
    <dbReference type="NCBI Taxonomy" id="6282"/>
    <lineage>
        <taxon>Eukaryota</taxon>
        <taxon>Metazoa</taxon>
        <taxon>Ecdysozoa</taxon>
        <taxon>Nematoda</taxon>
        <taxon>Chromadorea</taxon>
        <taxon>Rhabditida</taxon>
        <taxon>Spirurina</taxon>
        <taxon>Spiruromorpha</taxon>
        <taxon>Filarioidea</taxon>
        <taxon>Onchocercidae</taxon>
        <taxon>Onchocerca</taxon>
    </lineage>
</organism>
<feature type="transmembrane region" description="Helical" evidence="6">
    <location>
        <begin position="188"/>
        <end position="207"/>
    </location>
</feature>
<dbReference type="InterPro" id="IPR036259">
    <property type="entry name" value="MFS_trans_sf"/>
</dbReference>
<accession>A0A8R1TR64</accession>
<protein>
    <submittedName>
        <fullName evidence="7">Uncharacterized protein</fullName>
    </submittedName>
</protein>
<comment type="similarity">
    <text evidence="2">Belongs to the unc-93 family.</text>
</comment>
<dbReference type="OMA" id="AVIWIGH"/>
<reference evidence="7" key="2">
    <citation type="submission" date="2022-06" db="UniProtKB">
        <authorList>
            <consortium name="EnsemblMetazoa"/>
        </authorList>
    </citation>
    <scope>IDENTIFICATION</scope>
</reference>
<feature type="transmembrane region" description="Helical" evidence="6">
    <location>
        <begin position="156"/>
        <end position="176"/>
    </location>
</feature>
<keyword evidence="4 6" id="KW-1133">Transmembrane helix</keyword>
<feature type="transmembrane region" description="Helical" evidence="6">
    <location>
        <begin position="65"/>
        <end position="86"/>
    </location>
</feature>
<feature type="transmembrane region" description="Helical" evidence="6">
    <location>
        <begin position="291"/>
        <end position="311"/>
    </location>
</feature>
<dbReference type="GO" id="GO:0016020">
    <property type="term" value="C:membrane"/>
    <property type="evidence" value="ECO:0007669"/>
    <property type="project" value="UniProtKB-SubCell"/>
</dbReference>
<proteinExistence type="inferred from homology"/>
<evidence type="ECO:0000256" key="2">
    <source>
        <dbReference type="ARBA" id="ARBA00009172"/>
    </source>
</evidence>
<keyword evidence="3 6" id="KW-0812">Transmembrane</keyword>
<dbReference type="Proteomes" id="UP000024404">
    <property type="component" value="Unassembled WGS sequence"/>
</dbReference>
<evidence type="ECO:0000256" key="4">
    <source>
        <dbReference type="ARBA" id="ARBA00022989"/>
    </source>
</evidence>
<evidence type="ECO:0000313" key="8">
    <source>
        <dbReference type="Proteomes" id="UP000024404"/>
    </source>
</evidence>
<evidence type="ECO:0000256" key="3">
    <source>
        <dbReference type="ARBA" id="ARBA00022692"/>
    </source>
</evidence>
<keyword evidence="5 6" id="KW-0472">Membrane</keyword>
<feature type="transmembrane region" description="Helical" evidence="6">
    <location>
        <begin position="266"/>
        <end position="285"/>
    </location>
</feature>
<dbReference type="EMBL" id="CMVM020000088">
    <property type="status" value="NOT_ANNOTATED_CDS"/>
    <property type="molecule type" value="Genomic_DNA"/>
</dbReference>
<dbReference type="SUPFAM" id="SSF103473">
    <property type="entry name" value="MFS general substrate transporter"/>
    <property type="match status" value="1"/>
</dbReference>